<keyword evidence="3" id="KW-0802">TPR repeat</keyword>
<organism evidence="5 6">
    <name type="scientific">Flaviaesturariibacter amylovorans</name>
    <dbReference type="NCBI Taxonomy" id="1084520"/>
    <lineage>
        <taxon>Bacteria</taxon>
        <taxon>Pseudomonadati</taxon>
        <taxon>Bacteroidota</taxon>
        <taxon>Chitinophagia</taxon>
        <taxon>Chitinophagales</taxon>
        <taxon>Chitinophagaceae</taxon>
        <taxon>Flaviaestuariibacter</taxon>
    </lineage>
</organism>
<reference evidence="6" key="1">
    <citation type="journal article" date="2019" name="Int. J. Syst. Evol. Microbiol.">
        <title>The Global Catalogue of Microorganisms (GCM) 10K type strain sequencing project: providing services to taxonomists for standard genome sequencing and annotation.</title>
        <authorList>
            <consortium name="The Broad Institute Genomics Platform"/>
            <consortium name="The Broad Institute Genome Sequencing Center for Infectious Disease"/>
            <person name="Wu L."/>
            <person name="Ma J."/>
        </authorList>
    </citation>
    <scope>NUCLEOTIDE SEQUENCE [LARGE SCALE GENOMIC DNA]</scope>
    <source>
        <strain evidence="6">JCM 17919</strain>
    </source>
</reference>
<dbReference type="InterPro" id="IPR011990">
    <property type="entry name" value="TPR-like_helical_dom_sf"/>
</dbReference>
<keyword evidence="2" id="KW-0378">Hydrolase</keyword>
<evidence type="ECO:0000256" key="4">
    <source>
        <dbReference type="SAM" id="SignalP"/>
    </source>
</evidence>
<dbReference type="InterPro" id="IPR000801">
    <property type="entry name" value="Esterase-like"/>
</dbReference>
<sequence length="413" mass="46741">MKQSTLLFFALFFSLLTYAQPDNRVTIGTIDTLQSTILHEKRKLLVHVPQSSGSALYGQQKYPVLYLLDGDAHFNSVVGMMQHLSRTNGNTLCPEMIVVGIANTNRTRDLTPTKTGDDPFLKQISGSVNAAVSGGGEAFLSFIEKELMPYIDAKYPTQPYKMLVGHSFGGLTAMNVLINHTRLFNTYVAIDPSLWWDDLNFLKATEKALSEKSFAGVNLYLAIANTMDEGMTVKKVVKDTTLRTRGMRAALGLDRFIRSRRPAGLTYAGNYYDNDTHNSVPLIALYDAFRTIFKDYQLHVENRDVLDSTVDLSAKFRLRYQKISKLYGYEVKPPEAEVNTYGYRFLQRKQFAKAEGFFKLNLENYPGSFNVYDSYGDFFLAKGDKDKAVAQFEKALSIREDARTREKLVKLKQ</sequence>
<gene>
    <name evidence="5" type="ORF">GCM10023184_09780</name>
</gene>
<proteinExistence type="inferred from homology"/>
<feature type="repeat" description="TPR" evidence="3">
    <location>
        <begin position="369"/>
        <end position="402"/>
    </location>
</feature>
<keyword evidence="4" id="KW-0732">Signal</keyword>
<dbReference type="PANTHER" id="PTHR40841">
    <property type="entry name" value="SIDEROPHORE TRIACETYLFUSARININE C ESTERASE"/>
    <property type="match status" value="1"/>
</dbReference>
<dbReference type="InterPro" id="IPR029058">
    <property type="entry name" value="AB_hydrolase_fold"/>
</dbReference>
<dbReference type="Gene3D" id="3.40.50.1820">
    <property type="entry name" value="alpha/beta hydrolase"/>
    <property type="match status" value="1"/>
</dbReference>
<dbReference type="InterPro" id="IPR052558">
    <property type="entry name" value="Siderophore_Hydrolase_D"/>
</dbReference>
<evidence type="ECO:0000256" key="3">
    <source>
        <dbReference type="PROSITE-ProRule" id="PRU00339"/>
    </source>
</evidence>
<name>A0ABP8GFI1_9BACT</name>
<evidence type="ECO:0000256" key="1">
    <source>
        <dbReference type="ARBA" id="ARBA00005622"/>
    </source>
</evidence>
<dbReference type="Proteomes" id="UP001501725">
    <property type="component" value="Unassembled WGS sequence"/>
</dbReference>
<dbReference type="SUPFAM" id="SSF48452">
    <property type="entry name" value="TPR-like"/>
    <property type="match status" value="1"/>
</dbReference>
<protein>
    <recommendedName>
        <fullName evidence="7">Alpha/beta hydrolase</fullName>
    </recommendedName>
</protein>
<dbReference type="InterPro" id="IPR019734">
    <property type="entry name" value="TPR_rpt"/>
</dbReference>
<evidence type="ECO:0000313" key="6">
    <source>
        <dbReference type="Proteomes" id="UP001501725"/>
    </source>
</evidence>
<dbReference type="PANTHER" id="PTHR40841:SF2">
    <property type="entry name" value="SIDEROPHORE-DEGRADING ESTERASE (EUROFUNG)"/>
    <property type="match status" value="1"/>
</dbReference>
<dbReference type="Pfam" id="PF00756">
    <property type="entry name" value="Esterase"/>
    <property type="match status" value="1"/>
</dbReference>
<comment type="similarity">
    <text evidence="1">Belongs to the esterase D family.</text>
</comment>
<evidence type="ECO:0000256" key="2">
    <source>
        <dbReference type="ARBA" id="ARBA00022801"/>
    </source>
</evidence>
<dbReference type="RefSeq" id="WP_345253844.1">
    <property type="nucleotide sequence ID" value="NZ_BAABGY010000004.1"/>
</dbReference>
<comment type="caution">
    <text evidence="5">The sequence shown here is derived from an EMBL/GenBank/DDBJ whole genome shotgun (WGS) entry which is preliminary data.</text>
</comment>
<accession>A0ABP8GFI1</accession>
<feature type="signal peptide" evidence="4">
    <location>
        <begin position="1"/>
        <end position="19"/>
    </location>
</feature>
<dbReference type="SUPFAM" id="SSF53474">
    <property type="entry name" value="alpha/beta-Hydrolases"/>
    <property type="match status" value="1"/>
</dbReference>
<dbReference type="EMBL" id="BAABGY010000004">
    <property type="protein sequence ID" value="GAA4323133.1"/>
    <property type="molecule type" value="Genomic_DNA"/>
</dbReference>
<evidence type="ECO:0008006" key="7">
    <source>
        <dbReference type="Google" id="ProtNLM"/>
    </source>
</evidence>
<dbReference type="PROSITE" id="PS50005">
    <property type="entry name" value="TPR"/>
    <property type="match status" value="1"/>
</dbReference>
<keyword evidence="6" id="KW-1185">Reference proteome</keyword>
<feature type="chain" id="PRO_5045039794" description="Alpha/beta hydrolase" evidence="4">
    <location>
        <begin position="20"/>
        <end position="413"/>
    </location>
</feature>
<evidence type="ECO:0000313" key="5">
    <source>
        <dbReference type="EMBL" id="GAA4323133.1"/>
    </source>
</evidence>